<dbReference type="OrthoDB" id="9768851at2"/>
<dbReference type="RefSeq" id="WP_131002359.1">
    <property type="nucleotide sequence ID" value="NZ_JBHSZR010000005.1"/>
</dbReference>
<organism evidence="2 3">
    <name type="scientific">Hansschlegelia quercus</name>
    <dbReference type="NCBI Taxonomy" id="2528245"/>
    <lineage>
        <taxon>Bacteria</taxon>
        <taxon>Pseudomonadati</taxon>
        <taxon>Pseudomonadota</taxon>
        <taxon>Alphaproteobacteria</taxon>
        <taxon>Hyphomicrobiales</taxon>
        <taxon>Methylopilaceae</taxon>
        <taxon>Hansschlegelia</taxon>
    </lineage>
</organism>
<keyword evidence="3" id="KW-1185">Reference proteome</keyword>
<protein>
    <submittedName>
        <fullName evidence="2">Aldo/keto reductase</fullName>
    </submittedName>
</protein>
<evidence type="ECO:0000313" key="3">
    <source>
        <dbReference type="Proteomes" id="UP000291613"/>
    </source>
</evidence>
<gene>
    <name evidence="2" type="ORF">EYR15_06905</name>
</gene>
<proteinExistence type="predicted"/>
<dbReference type="InterPro" id="IPR023210">
    <property type="entry name" value="NADP_OxRdtase_dom"/>
</dbReference>
<dbReference type="PANTHER" id="PTHR43312">
    <property type="entry name" value="D-THREO-ALDOSE 1-DEHYDROGENASE"/>
    <property type="match status" value="1"/>
</dbReference>
<reference evidence="2 3" key="1">
    <citation type="submission" date="2019-02" db="EMBL/GenBank/DDBJ databases">
        <title>Hansschlegelia quercus sp. nov., a novel methylotrophic bacterium from buds of oak (Quercus robur L.).</title>
        <authorList>
            <person name="Agafonova N.V."/>
            <person name="Kaparullina E.N."/>
            <person name="Grouzdev D.S."/>
            <person name="Doronina N.V."/>
        </authorList>
    </citation>
    <scope>NUCLEOTIDE SEQUENCE [LARGE SCALE GENOMIC DNA]</scope>
    <source>
        <strain evidence="2 3">Dub</strain>
    </source>
</reference>
<evidence type="ECO:0000259" key="1">
    <source>
        <dbReference type="Pfam" id="PF00248"/>
    </source>
</evidence>
<dbReference type="PROSITE" id="PS51257">
    <property type="entry name" value="PROKAR_LIPOPROTEIN"/>
    <property type="match status" value="1"/>
</dbReference>
<evidence type="ECO:0000313" key="2">
    <source>
        <dbReference type="EMBL" id="TBN54549.1"/>
    </source>
</evidence>
<feature type="domain" description="NADP-dependent oxidoreductase" evidence="1">
    <location>
        <begin position="16"/>
        <end position="231"/>
    </location>
</feature>
<dbReference type="Proteomes" id="UP000291613">
    <property type="component" value="Unassembled WGS sequence"/>
</dbReference>
<dbReference type="InterPro" id="IPR036812">
    <property type="entry name" value="NAD(P)_OxRdtase_dom_sf"/>
</dbReference>
<dbReference type="SUPFAM" id="SSF51430">
    <property type="entry name" value="NAD(P)-linked oxidoreductase"/>
    <property type="match status" value="1"/>
</dbReference>
<dbReference type="Gene3D" id="3.20.20.100">
    <property type="entry name" value="NADP-dependent oxidoreductase domain"/>
    <property type="match status" value="1"/>
</dbReference>
<accession>A0A4Q9GJP5</accession>
<name>A0A4Q9GJP5_9HYPH</name>
<dbReference type="PANTHER" id="PTHR43312:SF1">
    <property type="entry name" value="NADP-DEPENDENT OXIDOREDUCTASE DOMAIN-CONTAINING PROTEIN"/>
    <property type="match status" value="1"/>
</dbReference>
<dbReference type="InterPro" id="IPR053135">
    <property type="entry name" value="AKR2_Oxidoreductase"/>
</dbReference>
<dbReference type="EMBL" id="SIUB01000002">
    <property type="protein sequence ID" value="TBN54549.1"/>
    <property type="molecule type" value="Genomic_DNA"/>
</dbReference>
<dbReference type="Pfam" id="PF00248">
    <property type="entry name" value="Aldo_ket_red"/>
    <property type="match status" value="1"/>
</dbReference>
<sequence>MRRIMTQIGSAPVSAVGFGCGSLGSRVSARDGRAALARAFDAGVTWFDVAPSYGHGEAEGVLAPFLASRRGEVNVCTKVGVAARTAAWKTAVRPAARFVIRHAPALRQFVRLAAPTERLPLTSEAIRASLDGSLRRLRVERVDLLMLHDVSPEEAAAPAVHEALLQAIASGKAAAVGIAAPAAACRQAAAFPEVFSVLQFPSNPLAPNIQQNWAQVWRDEGRLLITFGALDAQRTLPLLIDLLHRDPGARALFADAGYDGAPKLAAAAFLTDYALAANPLGICLFSAMAPTHLRALIKRSSRAPDACALRLGAYLPAFLTDQSSCSYAA</sequence>
<dbReference type="AlphaFoldDB" id="A0A4Q9GJP5"/>
<comment type="caution">
    <text evidence="2">The sequence shown here is derived from an EMBL/GenBank/DDBJ whole genome shotgun (WGS) entry which is preliminary data.</text>
</comment>